<dbReference type="Gene3D" id="1.25.40.10">
    <property type="entry name" value="Tetratricopeptide repeat domain"/>
    <property type="match status" value="2"/>
</dbReference>
<gene>
    <name evidence="2" type="ORF">M427DRAFT_31925</name>
</gene>
<dbReference type="STRING" id="1344416.A0A139AHF7"/>
<feature type="region of interest" description="Disordered" evidence="1">
    <location>
        <begin position="134"/>
        <end position="156"/>
    </location>
</feature>
<dbReference type="InterPro" id="IPR011990">
    <property type="entry name" value="TPR-like_helical_dom_sf"/>
</dbReference>
<sequence length="422" mass="46582">MRRPPSIFTPISRINGTTGLPDTYLERAKAEEDRRRKIKDFPQPVKVLAERMVDALRSRNCLEEAWKSYLSLLNDHNSVAHTLSRNDFSQIAHAFASRFPEDSVDDTKRGVEKVQRVLDDMVQMFGQPAEGAKVGLLSQNGSNRPREEKDVKENNVSSTPVLTEAEFMSLALALRHQVLATANTSFVPSIQSFLLKMEELKVPPTLRILNTVIDCLAKSVRIGASTELARETYAFAARIVEKEFPRLRIKPDVITMTALLDLAGRTVPSVTAGAAADTSLDAMVPIEASTNDRESTPMDHTACSMSAPFDAHTLLLFFRTVFRRFGVPPNAYSYTALISHLARAGQIHVASDLLDEAETVPSSRDTLTDGPYSALLTAIARQVEGIIAAECAVGNKFVSTVSVGETEPKRRHGWRLAFDFVP</sequence>
<proteinExistence type="predicted"/>
<accession>A0A139AHF7</accession>
<dbReference type="Proteomes" id="UP000070544">
    <property type="component" value="Unassembled WGS sequence"/>
</dbReference>
<name>A0A139AHF7_GONPJ</name>
<reference evidence="2 3" key="1">
    <citation type="journal article" date="2015" name="Genome Biol. Evol.">
        <title>Phylogenomic analyses indicate that early fungi evolved digesting cell walls of algal ancestors of land plants.</title>
        <authorList>
            <person name="Chang Y."/>
            <person name="Wang S."/>
            <person name="Sekimoto S."/>
            <person name="Aerts A.L."/>
            <person name="Choi C."/>
            <person name="Clum A."/>
            <person name="LaButti K.M."/>
            <person name="Lindquist E.A."/>
            <person name="Yee Ngan C."/>
            <person name="Ohm R.A."/>
            <person name="Salamov A.A."/>
            <person name="Grigoriev I.V."/>
            <person name="Spatafora J.W."/>
            <person name="Berbee M.L."/>
        </authorList>
    </citation>
    <scope>NUCLEOTIDE SEQUENCE [LARGE SCALE GENOMIC DNA]</scope>
    <source>
        <strain evidence="2 3">JEL478</strain>
    </source>
</reference>
<dbReference type="InterPro" id="IPR002885">
    <property type="entry name" value="PPR_rpt"/>
</dbReference>
<dbReference type="EMBL" id="KQ965758">
    <property type="protein sequence ID" value="KXS15994.1"/>
    <property type="molecule type" value="Genomic_DNA"/>
</dbReference>
<feature type="compositionally biased region" description="Basic and acidic residues" evidence="1">
    <location>
        <begin position="144"/>
        <end position="153"/>
    </location>
</feature>
<organism evidence="2 3">
    <name type="scientific">Gonapodya prolifera (strain JEL478)</name>
    <name type="common">Monoblepharis prolifera</name>
    <dbReference type="NCBI Taxonomy" id="1344416"/>
    <lineage>
        <taxon>Eukaryota</taxon>
        <taxon>Fungi</taxon>
        <taxon>Fungi incertae sedis</taxon>
        <taxon>Chytridiomycota</taxon>
        <taxon>Chytridiomycota incertae sedis</taxon>
        <taxon>Monoblepharidomycetes</taxon>
        <taxon>Monoblepharidales</taxon>
        <taxon>Gonapodyaceae</taxon>
        <taxon>Gonapodya</taxon>
    </lineage>
</organism>
<keyword evidence="3" id="KW-1185">Reference proteome</keyword>
<evidence type="ECO:0000313" key="3">
    <source>
        <dbReference type="Proteomes" id="UP000070544"/>
    </source>
</evidence>
<dbReference type="Pfam" id="PF12854">
    <property type="entry name" value="PPR_1"/>
    <property type="match status" value="1"/>
</dbReference>
<dbReference type="GO" id="GO:0003729">
    <property type="term" value="F:mRNA binding"/>
    <property type="evidence" value="ECO:0007669"/>
    <property type="project" value="TreeGrafter"/>
</dbReference>
<evidence type="ECO:0000313" key="2">
    <source>
        <dbReference type="EMBL" id="KXS15994.1"/>
    </source>
</evidence>
<protein>
    <submittedName>
        <fullName evidence="2">Uncharacterized protein</fullName>
    </submittedName>
</protein>
<dbReference type="AlphaFoldDB" id="A0A139AHF7"/>
<evidence type="ECO:0000256" key="1">
    <source>
        <dbReference type="SAM" id="MobiDB-lite"/>
    </source>
</evidence>
<dbReference type="PANTHER" id="PTHR47938">
    <property type="entry name" value="RESPIRATORY COMPLEX I CHAPERONE (CIA84), PUTATIVE (AFU_ORTHOLOGUE AFUA_2G06020)-RELATED"/>
    <property type="match status" value="1"/>
</dbReference>
<dbReference type="PANTHER" id="PTHR47938:SF35">
    <property type="entry name" value="PENTATRICOPEPTIDE REPEAT-CONTAINING PROTEIN 4, MITOCHONDRIAL-RELATED"/>
    <property type="match status" value="1"/>
</dbReference>